<comment type="caution">
    <text evidence="1">The sequence shown here is derived from an EMBL/GenBank/DDBJ whole genome shotgun (WGS) entry which is preliminary data.</text>
</comment>
<reference evidence="2" key="1">
    <citation type="journal article" date="2019" name="Int. J. Syst. Evol. Microbiol.">
        <title>The Global Catalogue of Microorganisms (GCM) 10K type strain sequencing project: providing services to taxonomists for standard genome sequencing and annotation.</title>
        <authorList>
            <consortium name="The Broad Institute Genomics Platform"/>
            <consortium name="The Broad Institute Genome Sequencing Center for Infectious Disease"/>
            <person name="Wu L."/>
            <person name="Ma J."/>
        </authorList>
    </citation>
    <scope>NUCLEOTIDE SEQUENCE [LARGE SCALE GENOMIC DNA]</scope>
    <source>
        <strain evidence="2">CCUG 53903</strain>
    </source>
</reference>
<proteinExistence type="predicted"/>
<accession>A0ABW1CLE9</accession>
<name>A0ABW1CLE9_9ACTN</name>
<dbReference type="EMBL" id="JBHSPA010000026">
    <property type="protein sequence ID" value="MFC5826614.1"/>
    <property type="molecule type" value="Genomic_DNA"/>
</dbReference>
<evidence type="ECO:0000313" key="1">
    <source>
        <dbReference type="EMBL" id="MFC5826614.1"/>
    </source>
</evidence>
<sequence length="94" mass="10211">QAPGDSQLINQCCDDLLTSPSAPGPSLLVGPSCPALQGQRGEQAKDQRRHPVFDITRTIQGQDGRTYDLLRRIANPPQVRLVERRLTLSPGAPV</sequence>
<gene>
    <name evidence="1" type="ORF">ACFPZ3_22320</name>
</gene>
<protein>
    <submittedName>
        <fullName evidence="1">Uncharacterized protein</fullName>
    </submittedName>
</protein>
<feature type="non-terminal residue" evidence="1">
    <location>
        <position position="1"/>
    </location>
</feature>
<evidence type="ECO:0000313" key="2">
    <source>
        <dbReference type="Proteomes" id="UP001596058"/>
    </source>
</evidence>
<dbReference type="Proteomes" id="UP001596058">
    <property type="component" value="Unassembled WGS sequence"/>
</dbReference>
<keyword evidence="2" id="KW-1185">Reference proteome</keyword>
<dbReference type="RefSeq" id="WP_379516129.1">
    <property type="nucleotide sequence ID" value="NZ_JBHSPA010000026.1"/>
</dbReference>
<organism evidence="1 2">
    <name type="scientific">Nonomuraea insulae</name>
    <dbReference type="NCBI Taxonomy" id="1616787"/>
    <lineage>
        <taxon>Bacteria</taxon>
        <taxon>Bacillati</taxon>
        <taxon>Actinomycetota</taxon>
        <taxon>Actinomycetes</taxon>
        <taxon>Streptosporangiales</taxon>
        <taxon>Streptosporangiaceae</taxon>
        <taxon>Nonomuraea</taxon>
    </lineage>
</organism>